<evidence type="ECO:0000256" key="1">
    <source>
        <dbReference type="SAM" id="Phobius"/>
    </source>
</evidence>
<keyword evidence="1" id="KW-0472">Membrane</keyword>
<proteinExistence type="predicted"/>
<dbReference type="EMBL" id="JAVIIQ010000007">
    <property type="protein sequence ID" value="MDX8533155.1"/>
    <property type="molecule type" value="Genomic_DNA"/>
</dbReference>
<reference evidence="2 3" key="1">
    <citation type="submission" date="2023-08" db="EMBL/GenBank/DDBJ databases">
        <title>Implementing the SeqCode for naming new Mesorhizobium species isolated from Vachellia karroo root nodules.</title>
        <authorList>
            <person name="Van Lill M."/>
        </authorList>
    </citation>
    <scope>NUCLEOTIDE SEQUENCE [LARGE SCALE GENOMIC DNA]</scope>
    <source>
        <strain evidence="2 3">VK25D</strain>
    </source>
</reference>
<keyword evidence="3" id="KW-1185">Reference proteome</keyword>
<keyword evidence="1" id="KW-0812">Transmembrane</keyword>
<dbReference type="RefSeq" id="WP_320249866.1">
    <property type="nucleotide sequence ID" value="NZ_JAVIIQ010000007.1"/>
</dbReference>
<dbReference type="Proteomes" id="UP001285154">
    <property type="component" value="Unassembled WGS sequence"/>
</dbReference>
<protein>
    <recommendedName>
        <fullName evidence="4">LPXTG cell wall anchor domain-containing protein</fullName>
    </recommendedName>
</protein>
<organism evidence="2 3">
    <name type="scientific">Mesorhizobium vachelliae</name>
    <dbReference type="NCBI Taxonomy" id="3072309"/>
    <lineage>
        <taxon>Bacteria</taxon>
        <taxon>Pseudomonadati</taxon>
        <taxon>Pseudomonadota</taxon>
        <taxon>Alphaproteobacteria</taxon>
        <taxon>Hyphomicrobiales</taxon>
        <taxon>Phyllobacteriaceae</taxon>
        <taxon>Mesorhizobium</taxon>
    </lineage>
</organism>
<name>A0ABU5A7K1_9HYPH</name>
<comment type="caution">
    <text evidence="2">The sequence shown here is derived from an EMBL/GenBank/DDBJ whole genome shotgun (WGS) entry which is preliminary data.</text>
</comment>
<evidence type="ECO:0000313" key="3">
    <source>
        <dbReference type="Proteomes" id="UP001285154"/>
    </source>
</evidence>
<accession>A0ABU5A7K1</accession>
<sequence length="66" mass="6913">MDGTTKALLANKLIAIGLLVIGFLIFASGYRYGSPSSIVVGCLLVAIGIILLILKIARRNRPDSAA</sequence>
<feature type="transmembrane region" description="Helical" evidence="1">
    <location>
        <begin position="12"/>
        <end position="32"/>
    </location>
</feature>
<evidence type="ECO:0008006" key="4">
    <source>
        <dbReference type="Google" id="ProtNLM"/>
    </source>
</evidence>
<keyword evidence="1" id="KW-1133">Transmembrane helix</keyword>
<evidence type="ECO:0000313" key="2">
    <source>
        <dbReference type="EMBL" id="MDX8533155.1"/>
    </source>
</evidence>
<gene>
    <name evidence="2" type="ORF">RFM42_19355</name>
</gene>
<feature type="transmembrane region" description="Helical" evidence="1">
    <location>
        <begin position="38"/>
        <end position="57"/>
    </location>
</feature>